<evidence type="ECO:0000256" key="2">
    <source>
        <dbReference type="SAM" id="Phobius"/>
    </source>
</evidence>
<dbReference type="AlphaFoldDB" id="N1V098"/>
<keyword evidence="4" id="KW-1185">Reference proteome</keyword>
<dbReference type="RefSeq" id="WP_005268476.1">
    <property type="nucleotide sequence ID" value="NZ_ANPE02000103.1"/>
</dbReference>
<organism evidence="3 4">
    <name type="scientific">Arthrobacter crystallopoietes BAB-32</name>
    <dbReference type="NCBI Taxonomy" id="1246476"/>
    <lineage>
        <taxon>Bacteria</taxon>
        <taxon>Bacillati</taxon>
        <taxon>Actinomycetota</taxon>
        <taxon>Actinomycetes</taxon>
        <taxon>Micrococcales</taxon>
        <taxon>Micrococcaceae</taxon>
        <taxon>Crystallibacter</taxon>
    </lineage>
</organism>
<evidence type="ECO:0000256" key="1">
    <source>
        <dbReference type="SAM" id="MobiDB-lite"/>
    </source>
</evidence>
<reference evidence="3 4" key="1">
    <citation type="journal article" date="2013" name="Genome Announc.">
        <title>Draft Genome Sequence of Arthrobacter crystallopoietes Strain BAB-32, Revealing Genes for Bioremediation.</title>
        <authorList>
            <person name="Joshi M.N."/>
            <person name="Pandit A.S."/>
            <person name="Sharma A."/>
            <person name="Pandya R.V."/>
            <person name="Desai S.M."/>
            <person name="Saxena A.K."/>
            <person name="Bagatharia S.B."/>
        </authorList>
    </citation>
    <scope>NUCLEOTIDE SEQUENCE [LARGE SCALE GENOMIC DNA]</scope>
    <source>
        <strain evidence="3 4">BAB-32</strain>
    </source>
</reference>
<evidence type="ECO:0000313" key="4">
    <source>
        <dbReference type="Proteomes" id="UP000010729"/>
    </source>
</evidence>
<gene>
    <name evidence="3" type="ORF">D477_008128</name>
</gene>
<keyword evidence="2" id="KW-1133">Transmembrane helix</keyword>
<evidence type="ECO:0000313" key="3">
    <source>
        <dbReference type="EMBL" id="EMY34720.1"/>
    </source>
</evidence>
<dbReference type="EMBL" id="ANPE02000103">
    <property type="protein sequence ID" value="EMY34720.1"/>
    <property type="molecule type" value="Genomic_DNA"/>
</dbReference>
<proteinExistence type="predicted"/>
<feature type="region of interest" description="Disordered" evidence="1">
    <location>
        <begin position="82"/>
        <end position="132"/>
    </location>
</feature>
<keyword evidence="2" id="KW-0812">Transmembrane</keyword>
<comment type="caution">
    <text evidence="3">The sequence shown here is derived from an EMBL/GenBank/DDBJ whole genome shotgun (WGS) entry which is preliminary data.</text>
</comment>
<accession>N1V098</accession>
<protein>
    <submittedName>
        <fullName evidence="3">Uncharacterized protein</fullName>
    </submittedName>
</protein>
<name>N1V098_9MICC</name>
<feature type="transmembrane region" description="Helical" evidence="2">
    <location>
        <begin position="55"/>
        <end position="79"/>
    </location>
</feature>
<sequence length="132" mass="13994">MHTGKATAAGSRSLMRFRRARMVLALVAAFWLWLGFGGADAVGLLFASPKDLVLALYAGAVLVPVSVLAGLMSAAIVVADRPRRAARPRVEPPQSPDLPHRGQVRIPARPMKIPARPTRPPGIGRGEDSIAS</sequence>
<keyword evidence="2" id="KW-0472">Membrane</keyword>
<dbReference type="Proteomes" id="UP000010729">
    <property type="component" value="Unassembled WGS sequence"/>
</dbReference>